<dbReference type="InterPro" id="IPR000189">
    <property type="entry name" value="Transglyc_AS"/>
</dbReference>
<dbReference type="PATRIC" id="fig|1313304.3.peg.165"/>
<dbReference type="RefSeq" id="WP_022635737.1">
    <property type="nucleotide sequence ID" value="NZ_ASJR01000001.1"/>
</dbReference>
<dbReference type="Pfam" id="PF01464">
    <property type="entry name" value="SLT"/>
    <property type="match status" value="1"/>
</dbReference>
<gene>
    <name evidence="5" type="ORF">CALK_0177</name>
</gene>
<feature type="compositionally biased region" description="Basic and acidic residues" evidence="2">
    <location>
        <begin position="106"/>
        <end position="123"/>
    </location>
</feature>
<dbReference type="PANTHER" id="PTHR37423:SF2">
    <property type="entry name" value="MEMBRANE-BOUND LYTIC MUREIN TRANSGLYCOSYLASE C"/>
    <property type="match status" value="1"/>
</dbReference>
<dbReference type="PANTHER" id="PTHR37423">
    <property type="entry name" value="SOLUBLE LYTIC MUREIN TRANSGLYCOSYLASE-RELATED"/>
    <property type="match status" value="1"/>
</dbReference>
<dbReference type="Proteomes" id="UP000017148">
    <property type="component" value="Unassembled WGS sequence"/>
</dbReference>
<dbReference type="AlphaFoldDB" id="U7DBI1"/>
<keyword evidence="6" id="KW-1185">Reference proteome</keyword>
<keyword evidence="5" id="KW-0282">Flagellum</keyword>
<dbReference type="CDD" id="cd00254">
    <property type="entry name" value="LT-like"/>
    <property type="match status" value="1"/>
</dbReference>
<keyword evidence="5" id="KW-0966">Cell projection</keyword>
<dbReference type="InterPro" id="IPR008258">
    <property type="entry name" value="Transglycosylase_SLT_dom_1"/>
</dbReference>
<dbReference type="GO" id="GO:0000270">
    <property type="term" value="P:peptidoglycan metabolic process"/>
    <property type="evidence" value="ECO:0007669"/>
    <property type="project" value="InterPro"/>
</dbReference>
<organism evidence="5 6">
    <name type="scientific">Chitinivibrio alkaliphilus ACht1</name>
    <dbReference type="NCBI Taxonomy" id="1313304"/>
    <lineage>
        <taxon>Bacteria</taxon>
        <taxon>Pseudomonadati</taxon>
        <taxon>Fibrobacterota</taxon>
        <taxon>Chitinivibrionia</taxon>
        <taxon>Chitinivibrionales</taxon>
        <taxon>Chitinivibrionaceae</taxon>
        <taxon>Chitinivibrio</taxon>
    </lineage>
</organism>
<accession>U7DBI1</accession>
<evidence type="ECO:0000256" key="2">
    <source>
        <dbReference type="SAM" id="MobiDB-lite"/>
    </source>
</evidence>
<comment type="similarity">
    <text evidence="1">Belongs to the transglycosylase Slt family.</text>
</comment>
<evidence type="ECO:0000259" key="3">
    <source>
        <dbReference type="Pfam" id="PF01464"/>
    </source>
</evidence>
<dbReference type="Gene3D" id="1.10.530.10">
    <property type="match status" value="1"/>
</dbReference>
<feature type="domain" description="Transglycosylase SLT" evidence="3">
    <location>
        <begin position="162"/>
        <end position="258"/>
    </location>
</feature>
<proteinExistence type="inferred from homology"/>
<sequence>MIGSVERYRMMQGADLAHDARLKAVAGEFQQIFTDIMVRSMRATVPQNSLVPQSLAEDMYQQMLDSEIARLMSEQGDSSLSQGIIRQVSPELAQNHENTLSALSRLKSEGRPRPSIERIDGPEKSQVSSGDTNEAGVERPSSPEKRLSSVAAQTTAAYEHIIGMASQEFAVDKNIIAAIIHAESSGRPRAQSPAGAKGLMQLMDGTARDMGVQDSFDPVDNIRGGTRYFKKMYERYEGDLSLALAAYNAGPGNVDRYGGVPPFGETLRYIDTVKGLAGYE</sequence>
<evidence type="ECO:0000313" key="6">
    <source>
        <dbReference type="Proteomes" id="UP000017148"/>
    </source>
</evidence>
<feature type="region of interest" description="Disordered" evidence="2">
    <location>
        <begin position="104"/>
        <end position="148"/>
    </location>
</feature>
<dbReference type="GO" id="GO:0008933">
    <property type="term" value="F:peptidoglycan lytic transglycosylase activity"/>
    <property type="evidence" value="ECO:0007669"/>
    <property type="project" value="InterPro"/>
</dbReference>
<feature type="domain" description="Flagellar protein FlgJ N-terminal" evidence="4">
    <location>
        <begin position="40"/>
        <end position="87"/>
    </location>
</feature>
<evidence type="ECO:0000256" key="1">
    <source>
        <dbReference type="ARBA" id="ARBA00007734"/>
    </source>
</evidence>
<name>U7DBI1_9BACT</name>
<keyword evidence="5" id="KW-0969">Cilium</keyword>
<evidence type="ECO:0000313" key="5">
    <source>
        <dbReference type="EMBL" id="ERP39377.1"/>
    </source>
</evidence>
<dbReference type="Pfam" id="PF10135">
    <property type="entry name" value="Rod-binding"/>
    <property type="match status" value="1"/>
</dbReference>
<dbReference type="STRING" id="1313304.CALK_0177"/>
<dbReference type="SUPFAM" id="SSF53955">
    <property type="entry name" value="Lysozyme-like"/>
    <property type="match status" value="1"/>
</dbReference>
<dbReference type="eggNOG" id="COG0741">
    <property type="taxonomic scope" value="Bacteria"/>
</dbReference>
<comment type="caution">
    <text evidence="5">The sequence shown here is derived from an EMBL/GenBank/DDBJ whole genome shotgun (WGS) entry which is preliminary data.</text>
</comment>
<protein>
    <submittedName>
        <fullName evidence="5">Flagellar rod assembly protein FlgJ</fullName>
    </submittedName>
</protein>
<dbReference type="PROSITE" id="PS00922">
    <property type="entry name" value="TRANSGLYCOSYLASE"/>
    <property type="match status" value="1"/>
</dbReference>
<dbReference type="InterPro" id="IPR019301">
    <property type="entry name" value="Flagellar_prot_FlgJ_N"/>
</dbReference>
<evidence type="ECO:0000259" key="4">
    <source>
        <dbReference type="Pfam" id="PF10135"/>
    </source>
</evidence>
<dbReference type="GO" id="GO:0016020">
    <property type="term" value="C:membrane"/>
    <property type="evidence" value="ECO:0007669"/>
    <property type="project" value="InterPro"/>
</dbReference>
<dbReference type="EMBL" id="ASJR01000001">
    <property type="protein sequence ID" value="ERP39377.1"/>
    <property type="molecule type" value="Genomic_DNA"/>
</dbReference>
<dbReference type="InterPro" id="IPR023346">
    <property type="entry name" value="Lysozyme-like_dom_sf"/>
</dbReference>
<reference evidence="5 6" key="1">
    <citation type="journal article" date="2013" name="Environ. Microbiol.">
        <title>Genome analysis of Chitinivibrio alkaliphilus gen. nov., sp. nov., a novel extremely haloalkaliphilic anaerobic chitinolytic bacterium from the candidate phylum Termite Group 3.</title>
        <authorList>
            <person name="Sorokin D.Y."/>
            <person name="Gumerov V.M."/>
            <person name="Rakitin A.L."/>
            <person name="Beletsky A.V."/>
            <person name="Damste J.S."/>
            <person name="Muyzer G."/>
            <person name="Mardanov A.V."/>
            <person name="Ravin N.V."/>
        </authorList>
    </citation>
    <scope>NUCLEOTIDE SEQUENCE [LARGE SCALE GENOMIC DNA]</scope>
    <source>
        <strain evidence="5 6">ACht1</strain>
    </source>
</reference>